<accession>A0A545B131</accession>
<organism evidence="3 4">
    <name type="scientific">Cryptosporangium phraense</name>
    <dbReference type="NCBI Taxonomy" id="2593070"/>
    <lineage>
        <taxon>Bacteria</taxon>
        <taxon>Bacillati</taxon>
        <taxon>Actinomycetota</taxon>
        <taxon>Actinomycetes</taxon>
        <taxon>Cryptosporangiales</taxon>
        <taxon>Cryptosporangiaceae</taxon>
        <taxon>Cryptosporangium</taxon>
    </lineage>
</organism>
<dbReference type="PANTHER" id="PTHR35174">
    <property type="entry name" value="BLL7171 PROTEIN-RELATED"/>
    <property type="match status" value="1"/>
</dbReference>
<gene>
    <name evidence="3" type="ORF">FL583_03960</name>
</gene>
<dbReference type="AlphaFoldDB" id="A0A545B131"/>
<dbReference type="InterPro" id="IPR005545">
    <property type="entry name" value="YCII"/>
</dbReference>
<dbReference type="InParanoid" id="A0A545B131"/>
<dbReference type="PANTHER" id="PTHR35174:SF4">
    <property type="entry name" value="BLL7163 PROTEIN"/>
    <property type="match status" value="1"/>
</dbReference>
<reference evidence="3 4" key="1">
    <citation type="submission" date="2019-07" db="EMBL/GenBank/DDBJ databases">
        <title>Cryptosporangium phraense sp. nov., isolated from plant litter.</title>
        <authorList>
            <person name="Suriyachadkun C."/>
        </authorList>
    </citation>
    <scope>NUCLEOTIDE SEQUENCE [LARGE SCALE GENOMIC DNA]</scope>
    <source>
        <strain evidence="3 4">A-T 5661</strain>
    </source>
</reference>
<dbReference type="Proteomes" id="UP000317982">
    <property type="component" value="Unassembled WGS sequence"/>
</dbReference>
<keyword evidence="4" id="KW-1185">Reference proteome</keyword>
<dbReference type="EMBL" id="VIRS01000002">
    <property type="protein sequence ID" value="TQS46545.1"/>
    <property type="molecule type" value="Genomic_DNA"/>
</dbReference>
<evidence type="ECO:0000259" key="2">
    <source>
        <dbReference type="Pfam" id="PF03795"/>
    </source>
</evidence>
<name>A0A545B131_9ACTN</name>
<protein>
    <submittedName>
        <fullName evidence="3">YciI family protein</fullName>
    </submittedName>
</protein>
<comment type="caution">
    <text evidence="3">The sequence shown here is derived from an EMBL/GenBank/DDBJ whole genome shotgun (WGS) entry which is preliminary data.</text>
</comment>
<dbReference type="InterPro" id="IPR011008">
    <property type="entry name" value="Dimeric_a/b-barrel"/>
</dbReference>
<sequence length="139" mass="15094">MRFVAFSKVKDESQVSAPPTTEAMVEMGQYMEQVVKAGVLVAADGLQPTAKGAVIRFDGSDRTVIDGPFTETKEVIASFSILDVASKEEAIEWIKRSPNLPGGVGEVELRQLFEPEDFADVATDEVAAFDDNVGVLRRD</sequence>
<evidence type="ECO:0000313" key="4">
    <source>
        <dbReference type="Proteomes" id="UP000317982"/>
    </source>
</evidence>
<dbReference type="RefSeq" id="WP_142703064.1">
    <property type="nucleotide sequence ID" value="NZ_VIRS01000002.1"/>
</dbReference>
<proteinExistence type="inferred from homology"/>
<feature type="domain" description="YCII-related" evidence="2">
    <location>
        <begin position="1"/>
        <end position="107"/>
    </location>
</feature>
<dbReference type="Pfam" id="PF03795">
    <property type="entry name" value="YCII"/>
    <property type="match status" value="1"/>
</dbReference>
<dbReference type="SUPFAM" id="SSF54909">
    <property type="entry name" value="Dimeric alpha+beta barrel"/>
    <property type="match status" value="1"/>
</dbReference>
<evidence type="ECO:0000313" key="3">
    <source>
        <dbReference type="EMBL" id="TQS46545.1"/>
    </source>
</evidence>
<dbReference type="Gene3D" id="3.30.70.1060">
    <property type="entry name" value="Dimeric alpha+beta barrel"/>
    <property type="match status" value="1"/>
</dbReference>
<comment type="similarity">
    <text evidence="1">Belongs to the YciI family.</text>
</comment>
<dbReference type="OrthoDB" id="668782at2"/>
<evidence type="ECO:0000256" key="1">
    <source>
        <dbReference type="ARBA" id="ARBA00007689"/>
    </source>
</evidence>